<comment type="caution">
    <text evidence="2">The sequence shown here is derived from an EMBL/GenBank/DDBJ whole genome shotgun (WGS) entry which is preliminary data.</text>
</comment>
<accession>A0AAV7SDI8</accession>
<protein>
    <submittedName>
        <fullName evidence="2">Uncharacterized protein</fullName>
    </submittedName>
</protein>
<organism evidence="2 3">
    <name type="scientific">Pleurodeles waltl</name>
    <name type="common">Iberian ribbed newt</name>
    <dbReference type="NCBI Taxonomy" id="8319"/>
    <lineage>
        <taxon>Eukaryota</taxon>
        <taxon>Metazoa</taxon>
        <taxon>Chordata</taxon>
        <taxon>Craniata</taxon>
        <taxon>Vertebrata</taxon>
        <taxon>Euteleostomi</taxon>
        <taxon>Amphibia</taxon>
        <taxon>Batrachia</taxon>
        <taxon>Caudata</taxon>
        <taxon>Salamandroidea</taxon>
        <taxon>Salamandridae</taxon>
        <taxon>Pleurodelinae</taxon>
        <taxon>Pleurodeles</taxon>
    </lineage>
</organism>
<dbReference type="EMBL" id="JANPWB010000008">
    <property type="protein sequence ID" value="KAJ1161248.1"/>
    <property type="molecule type" value="Genomic_DNA"/>
</dbReference>
<evidence type="ECO:0000313" key="3">
    <source>
        <dbReference type="Proteomes" id="UP001066276"/>
    </source>
</evidence>
<feature type="region of interest" description="Disordered" evidence="1">
    <location>
        <begin position="35"/>
        <end position="62"/>
    </location>
</feature>
<sequence length="136" mass="15119">MFSTTEQYQRGLQRELLGSGNSGIFQVEYLRESTAASPASRAAARARGPRGGIAGQERGTAYQGDETMRSKLLHNIFPCGGPPPWRLRGAGLAFFTMEEVEVIEHQDDLEKMPAQTRAEALKRGKDWLHAKMEKKV</sequence>
<feature type="compositionally biased region" description="Low complexity" evidence="1">
    <location>
        <begin position="35"/>
        <end position="46"/>
    </location>
</feature>
<dbReference type="Proteomes" id="UP001066276">
    <property type="component" value="Chromosome 4_2"/>
</dbReference>
<keyword evidence="3" id="KW-1185">Reference proteome</keyword>
<evidence type="ECO:0000256" key="1">
    <source>
        <dbReference type="SAM" id="MobiDB-lite"/>
    </source>
</evidence>
<reference evidence="2" key="1">
    <citation type="journal article" date="2022" name="bioRxiv">
        <title>Sequencing and chromosome-scale assembly of the giantPleurodeles waltlgenome.</title>
        <authorList>
            <person name="Brown T."/>
            <person name="Elewa A."/>
            <person name="Iarovenko S."/>
            <person name="Subramanian E."/>
            <person name="Araus A.J."/>
            <person name="Petzold A."/>
            <person name="Susuki M."/>
            <person name="Suzuki K.-i.T."/>
            <person name="Hayashi T."/>
            <person name="Toyoda A."/>
            <person name="Oliveira C."/>
            <person name="Osipova E."/>
            <person name="Leigh N.D."/>
            <person name="Simon A."/>
            <person name="Yun M.H."/>
        </authorList>
    </citation>
    <scope>NUCLEOTIDE SEQUENCE</scope>
    <source>
        <strain evidence="2">20211129_DDA</strain>
        <tissue evidence="2">Liver</tissue>
    </source>
</reference>
<dbReference type="AlphaFoldDB" id="A0AAV7SDI8"/>
<evidence type="ECO:0000313" key="2">
    <source>
        <dbReference type="EMBL" id="KAJ1161248.1"/>
    </source>
</evidence>
<name>A0AAV7SDI8_PLEWA</name>
<gene>
    <name evidence="2" type="ORF">NDU88_001735</name>
</gene>
<proteinExistence type="predicted"/>